<dbReference type="OrthoDB" id="9799347at2"/>
<keyword evidence="5" id="KW-0676">Redox-active center</keyword>
<dbReference type="PANTHER" id="PTHR42852">
    <property type="entry name" value="THIOL:DISULFIDE INTERCHANGE PROTEIN DSBE"/>
    <property type="match status" value="1"/>
</dbReference>
<keyword evidence="8" id="KW-1185">Reference proteome</keyword>
<dbReference type="CDD" id="cd03010">
    <property type="entry name" value="TlpA_like_DsbE"/>
    <property type="match status" value="1"/>
</dbReference>
<name>A0A369W7Z2_9GAMM</name>
<evidence type="ECO:0000256" key="1">
    <source>
        <dbReference type="ARBA" id="ARBA00004383"/>
    </source>
</evidence>
<dbReference type="EMBL" id="QQOH01000006">
    <property type="protein sequence ID" value="RDE18032.1"/>
    <property type="molecule type" value="Genomic_DNA"/>
</dbReference>
<dbReference type="NCBIfam" id="TIGR00385">
    <property type="entry name" value="dsbE"/>
    <property type="match status" value="1"/>
</dbReference>
<dbReference type="InterPro" id="IPR013766">
    <property type="entry name" value="Thioredoxin_domain"/>
</dbReference>
<comment type="caution">
    <text evidence="7">The sequence shown here is derived from an EMBL/GenBank/DDBJ whole genome shotgun (WGS) entry which is preliminary data.</text>
</comment>
<dbReference type="InterPro" id="IPR050553">
    <property type="entry name" value="Thioredoxin_ResA/DsbE_sf"/>
</dbReference>
<dbReference type="RefSeq" id="WP_114697151.1">
    <property type="nucleotide sequence ID" value="NZ_QQOH01000006.1"/>
</dbReference>
<dbReference type="GO" id="GO:0017004">
    <property type="term" value="P:cytochrome complex assembly"/>
    <property type="evidence" value="ECO:0007669"/>
    <property type="project" value="UniProtKB-KW"/>
</dbReference>
<evidence type="ECO:0000256" key="3">
    <source>
        <dbReference type="ARBA" id="ARBA00022748"/>
    </source>
</evidence>
<feature type="domain" description="Thioredoxin" evidence="6">
    <location>
        <begin position="36"/>
        <end position="177"/>
    </location>
</feature>
<sequence>MNTRRALLFIPIILALVLGAFLFKGLSLNPRELPSALVGKPFPAFELSALQDQAKQLTKVDLPKQPHLVNIWATWCPSCKVEHPQLLSIARDDNIPIVGLNYKDTAPEAQKWLRVYENPYVFNIFDPKGKLGFDLGVYGAPETYIVDAKGIVRYRHAGPIDVETWKTMRNIVRDLEREG</sequence>
<evidence type="ECO:0000256" key="4">
    <source>
        <dbReference type="ARBA" id="ARBA00023157"/>
    </source>
</evidence>
<evidence type="ECO:0000313" key="7">
    <source>
        <dbReference type="EMBL" id="RDE18032.1"/>
    </source>
</evidence>
<organism evidence="7 8">
    <name type="scientific">Motiliproteus coralliicola</name>
    <dbReference type="NCBI Taxonomy" id="2283196"/>
    <lineage>
        <taxon>Bacteria</taxon>
        <taxon>Pseudomonadati</taxon>
        <taxon>Pseudomonadota</taxon>
        <taxon>Gammaproteobacteria</taxon>
        <taxon>Oceanospirillales</taxon>
        <taxon>Oceanospirillaceae</taxon>
        <taxon>Motiliproteus</taxon>
    </lineage>
</organism>
<protein>
    <submittedName>
        <fullName evidence="7">DsbE family thiol:disulfide interchange protein</fullName>
    </submittedName>
</protein>
<evidence type="ECO:0000313" key="8">
    <source>
        <dbReference type="Proteomes" id="UP000253769"/>
    </source>
</evidence>
<evidence type="ECO:0000259" key="6">
    <source>
        <dbReference type="PROSITE" id="PS51352"/>
    </source>
</evidence>
<comment type="subcellular location">
    <subcellularLocation>
        <location evidence="1">Cell inner membrane</location>
        <topology evidence="1">Single-pass membrane protein</topology>
        <orientation evidence="1">Periplasmic side</orientation>
    </subcellularLocation>
</comment>
<dbReference type="InterPro" id="IPR036249">
    <property type="entry name" value="Thioredoxin-like_sf"/>
</dbReference>
<dbReference type="SUPFAM" id="SSF52833">
    <property type="entry name" value="Thioredoxin-like"/>
    <property type="match status" value="1"/>
</dbReference>
<dbReference type="GO" id="GO:0005886">
    <property type="term" value="C:plasma membrane"/>
    <property type="evidence" value="ECO:0007669"/>
    <property type="project" value="UniProtKB-SubCell"/>
</dbReference>
<dbReference type="Gene3D" id="3.40.30.10">
    <property type="entry name" value="Glutaredoxin"/>
    <property type="match status" value="1"/>
</dbReference>
<keyword evidence="4" id="KW-1015">Disulfide bond</keyword>
<proteinExistence type="inferred from homology"/>
<dbReference type="GO" id="GO:0030288">
    <property type="term" value="C:outer membrane-bounded periplasmic space"/>
    <property type="evidence" value="ECO:0007669"/>
    <property type="project" value="InterPro"/>
</dbReference>
<dbReference type="PANTHER" id="PTHR42852:SF6">
    <property type="entry name" value="THIOL:DISULFIDE INTERCHANGE PROTEIN DSBE"/>
    <property type="match status" value="1"/>
</dbReference>
<dbReference type="PROSITE" id="PS00194">
    <property type="entry name" value="THIOREDOXIN_1"/>
    <property type="match status" value="1"/>
</dbReference>
<dbReference type="Pfam" id="PF08534">
    <property type="entry name" value="Redoxin"/>
    <property type="match status" value="1"/>
</dbReference>
<dbReference type="InterPro" id="IPR017937">
    <property type="entry name" value="Thioredoxin_CS"/>
</dbReference>
<accession>A0A369W7Z2</accession>
<dbReference type="Proteomes" id="UP000253769">
    <property type="component" value="Unassembled WGS sequence"/>
</dbReference>
<keyword evidence="3" id="KW-0201">Cytochrome c-type biogenesis</keyword>
<dbReference type="InterPro" id="IPR013740">
    <property type="entry name" value="Redoxin"/>
</dbReference>
<reference evidence="7 8" key="1">
    <citation type="submission" date="2018-07" db="EMBL/GenBank/DDBJ databases">
        <title>Motiliproteus coralliicola sp. nov., a bacterium isolated from Coral.</title>
        <authorList>
            <person name="Wang G."/>
        </authorList>
    </citation>
    <scope>NUCLEOTIDE SEQUENCE [LARGE SCALE GENOMIC DNA]</scope>
    <source>
        <strain evidence="7 8">C34</strain>
    </source>
</reference>
<dbReference type="PROSITE" id="PS51352">
    <property type="entry name" value="THIOREDOXIN_2"/>
    <property type="match status" value="1"/>
</dbReference>
<gene>
    <name evidence="7" type="ORF">DV711_18070</name>
</gene>
<dbReference type="InterPro" id="IPR004799">
    <property type="entry name" value="Periplasmic_diS_OxRdtase_DsbE"/>
</dbReference>
<dbReference type="AlphaFoldDB" id="A0A369W7Z2"/>
<evidence type="ECO:0000256" key="2">
    <source>
        <dbReference type="ARBA" id="ARBA00007758"/>
    </source>
</evidence>
<dbReference type="GO" id="GO:0015036">
    <property type="term" value="F:disulfide oxidoreductase activity"/>
    <property type="evidence" value="ECO:0007669"/>
    <property type="project" value="InterPro"/>
</dbReference>
<comment type="similarity">
    <text evidence="2">Belongs to the thioredoxin family. DsbE subfamily.</text>
</comment>
<evidence type="ECO:0000256" key="5">
    <source>
        <dbReference type="ARBA" id="ARBA00023284"/>
    </source>
</evidence>